<keyword evidence="5 7" id="KW-0411">Iron-sulfur</keyword>
<dbReference type="Proteomes" id="UP000446866">
    <property type="component" value="Unassembled WGS sequence"/>
</dbReference>
<dbReference type="PIRSF" id="PIRSF004762">
    <property type="entry name" value="CHP00423"/>
    <property type="match status" value="1"/>
</dbReference>
<dbReference type="GO" id="GO:0051539">
    <property type="term" value="F:4 iron, 4 sulfur cluster binding"/>
    <property type="evidence" value="ECO:0007669"/>
    <property type="project" value="UniProtKB-KW"/>
</dbReference>
<dbReference type="NCBIfam" id="TIGR03956">
    <property type="entry name" value="rSAM_HydE"/>
    <property type="match status" value="1"/>
</dbReference>
<dbReference type="SFLD" id="SFLDG01082">
    <property type="entry name" value="B12-binding_domain_containing"/>
    <property type="match status" value="1"/>
</dbReference>
<keyword evidence="1 7" id="KW-0004">4Fe-4S</keyword>
<sequence length="353" mass="39412">MPTNNPVTRTIDALAKGTVPEDDALLALLACDSPEKNQYLQEKADILRRQTFGNHVYIRGLIEFTNYCKNDCYYCGIRKGCKSVTRYRLTPEEILQCCENGYELGFRTFVLQGGEDPYWNDDRLASLVEAIRAAHPDCAITLSAGERSQESYQRLFDAGADRYLLRHETADKAHYQKLHPQDLSFENRMECLQHLKEIGYQVGCGFMVGSPGQTIEHILKDLRFLVEFQPHMIGIGPFIPAAGTPFEKEYAGSADLTVKLLSIIRLLLPKALLPATTALGTASEDGRLRGICAGANVIMPNLSPASVRKNYRLYDNKIATGAESAEGILQLKKQVERIGYEIVTARGDYPDIK</sequence>
<dbReference type="SFLD" id="SFLDF00348">
    <property type="entry name" value="FeFe_hydrogenase_maturase_(Hyd"/>
    <property type="match status" value="1"/>
</dbReference>
<keyword evidence="2 7" id="KW-0949">S-adenosyl-L-methionine</keyword>
<evidence type="ECO:0000256" key="3">
    <source>
        <dbReference type="ARBA" id="ARBA00022723"/>
    </source>
</evidence>
<comment type="cofactor">
    <cofactor evidence="6">
        <name>[2Fe-2S] cluster</name>
        <dbReference type="ChEBI" id="CHEBI:190135"/>
    </cofactor>
</comment>
<dbReference type="InterPro" id="IPR024021">
    <property type="entry name" value="FeFe-hyd_HydE_rSAM"/>
</dbReference>
<keyword evidence="3" id="KW-0479">Metal-binding</keyword>
<evidence type="ECO:0000259" key="9">
    <source>
        <dbReference type="PROSITE" id="PS51918"/>
    </source>
</evidence>
<dbReference type="GO" id="GO:0046872">
    <property type="term" value="F:metal ion binding"/>
    <property type="evidence" value="ECO:0007669"/>
    <property type="project" value="UniProtKB-KW"/>
</dbReference>
<dbReference type="SFLD" id="SFLDG01060">
    <property type="entry name" value="BATS_domain_containing"/>
    <property type="match status" value="1"/>
</dbReference>
<organism evidence="10 11">
    <name type="scientific">Anaerotruncus colihominis</name>
    <dbReference type="NCBI Taxonomy" id="169435"/>
    <lineage>
        <taxon>Bacteria</taxon>
        <taxon>Bacillati</taxon>
        <taxon>Bacillota</taxon>
        <taxon>Clostridia</taxon>
        <taxon>Eubacteriales</taxon>
        <taxon>Oscillospiraceae</taxon>
        <taxon>Anaerotruncus</taxon>
    </lineage>
</organism>
<proteinExistence type="predicted"/>
<feature type="binding site" evidence="8">
    <location>
        <position position="143"/>
    </location>
    <ligand>
        <name>(3R)-3-methyl-D-ornithine</name>
        <dbReference type="ChEBI" id="CHEBI:64642"/>
    </ligand>
</feature>
<dbReference type="SFLD" id="SFLDS00029">
    <property type="entry name" value="Radical_SAM"/>
    <property type="match status" value="1"/>
</dbReference>
<keyword evidence="4 7" id="KW-0408">Iron</keyword>
<dbReference type="AlphaFoldDB" id="A0A845QGF2"/>
<dbReference type="SMART" id="SM00876">
    <property type="entry name" value="BATS"/>
    <property type="match status" value="1"/>
</dbReference>
<dbReference type="PANTHER" id="PTHR43726:SF1">
    <property type="entry name" value="BIOTIN SYNTHASE"/>
    <property type="match status" value="1"/>
</dbReference>
<dbReference type="Gene3D" id="3.20.20.70">
    <property type="entry name" value="Aldolase class I"/>
    <property type="match status" value="1"/>
</dbReference>
<dbReference type="SMART" id="SM00729">
    <property type="entry name" value="Elp3"/>
    <property type="match status" value="1"/>
</dbReference>
<dbReference type="SUPFAM" id="SSF102114">
    <property type="entry name" value="Radical SAM enzymes"/>
    <property type="match status" value="1"/>
</dbReference>
<dbReference type="CDD" id="cd01335">
    <property type="entry name" value="Radical_SAM"/>
    <property type="match status" value="1"/>
</dbReference>
<comment type="caution">
    <text evidence="10">The sequence shown here is derived from an EMBL/GenBank/DDBJ whole genome shotgun (WGS) entry which is preliminary data.</text>
</comment>
<dbReference type="PROSITE" id="PS51918">
    <property type="entry name" value="RADICAL_SAM"/>
    <property type="match status" value="1"/>
</dbReference>
<evidence type="ECO:0000256" key="6">
    <source>
        <dbReference type="ARBA" id="ARBA00034078"/>
    </source>
</evidence>
<evidence type="ECO:0000256" key="1">
    <source>
        <dbReference type="ARBA" id="ARBA00022485"/>
    </source>
</evidence>
<evidence type="ECO:0000256" key="7">
    <source>
        <dbReference type="PIRSR" id="PIRSR004762-1"/>
    </source>
</evidence>
<evidence type="ECO:0000256" key="5">
    <source>
        <dbReference type="ARBA" id="ARBA00023014"/>
    </source>
</evidence>
<accession>A0A845QGF2</accession>
<dbReference type="RefSeq" id="WP_160200406.1">
    <property type="nucleotide sequence ID" value="NZ_QXWK01000001.1"/>
</dbReference>
<evidence type="ECO:0000256" key="8">
    <source>
        <dbReference type="PIRSR" id="PIRSR004762-2"/>
    </source>
</evidence>
<feature type="binding site" evidence="8">
    <location>
        <position position="168"/>
    </location>
    <ligand>
        <name>S-adenosyl-L-methionine</name>
        <dbReference type="ChEBI" id="CHEBI:59789"/>
    </ligand>
</feature>
<dbReference type="InterPro" id="IPR034422">
    <property type="entry name" value="HydE/PylB-like"/>
</dbReference>
<name>A0A845QGF2_9FIRM</name>
<dbReference type="InterPro" id="IPR058240">
    <property type="entry name" value="rSAM_sf"/>
</dbReference>
<feature type="binding site" evidence="7">
    <location>
        <position position="68"/>
    </location>
    <ligand>
        <name>[4Fe-4S] cluster</name>
        <dbReference type="ChEBI" id="CHEBI:49883"/>
        <note>4Fe-4S-S-AdoMet</note>
    </ligand>
</feature>
<dbReference type="GO" id="GO:0042364">
    <property type="term" value="P:water-soluble vitamin biosynthetic process"/>
    <property type="evidence" value="ECO:0007669"/>
    <property type="project" value="UniProtKB-ARBA"/>
</dbReference>
<dbReference type="InterPro" id="IPR010722">
    <property type="entry name" value="BATS_dom"/>
</dbReference>
<reference evidence="10 11" key="1">
    <citation type="submission" date="2018-08" db="EMBL/GenBank/DDBJ databases">
        <title>Murine metabolic-syndrome-specific gut microbial biobank.</title>
        <authorList>
            <person name="Liu C."/>
        </authorList>
    </citation>
    <scope>NUCLEOTIDE SEQUENCE [LARGE SCALE GENOMIC DNA]</scope>
    <source>
        <strain evidence="10 11">28</strain>
    </source>
</reference>
<evidence type="ECO:0000256" key="2">
    <source>
        <dbReference type="ARBA" id="ARBA00022691"/>
    </source>
</evidence>
<dbReference type="EMBL" id="QXWK01000001">
    <property type="protein sequence ID" value="NBH60101.1"/>
    <property type="molecule type" value="Genomic_DNA"/>
</dbReference>
<comment type="cofactor">
    <cofactor evidence="7">
        <name>[4Fe-4S] cluster</name>
        <dbReference type="ChEBI" id="CHEBI:49883"/>
    </cofactor>
    <text evidence="7">Binds 1 [4Fe-4S] cluster. The cluster is coordinated with 3 cysteines and an exchangeable S-adenosyl-L-methionine.</text>
</comment>
<dbReference type="GO" id="GO:0044272">
    <property type="term" value="P:sulfur compound biosynthetic process"/>
    <property type="evidence" value="ECO:0007669"/>
    <property type="project" value="UniProtKB-ARBA"/>
</dbReference>
<feature type="binding site" evidence="7">
    <location>
        <position position="75"/>
    </location>
    <ligand>
        <name>[4Fe-4S] cluster</name>
        <dbReference type="ChEBI" id="CHEBI:49883"/>
        <note>4Fe-4S-S-AdoMet</note>
    </ligand>
</feature>
<dbReference type="SFLD" id="SFLDG01280">
    <property type="entry name" value="HydE/PylB-like"/>
    <property type="match status" value="1"/>
</dbReference>
<dbReference type="PANTHER" id="PTHR43726">
    <property type="entry name" value="3-METHYLORNITHINE SYNTHASE"/>
    <property type="match status" value="1"/>
</dbReference>
<evidence type="ECO:0000313" key="11">
    <source>
        <dbReference type="Proteomes" id="UP000446866"/>
    </source>
</evidence>
<dbReference type="Pfam" id="PF04055">
    <property type="entry name" value="Radical_SAM"/>
    <property type="match status" value="1"/>
</dbReference>
<protein>
    <submittedName>
        <fullName evidence="10">[FeFe] hydrogenase H-cluster radical SAM maturase HydE</fullName>
    </submittedName>
</protein>
<feature type="binding site" evidence="7">
    <location>
        <position position="72"/>
    </location>
    <ligand>
        <name>[4Fe-4S] cluster</name>
        <dbReference type="ChEBI" id="CHEBI:49883"/>
        <note>4Fe-4S-S-AdoMet</note>
    </ligand>
</feature>
<dbReference type="InterPro" id="IPR006638">
    <property type="entry name" value="Elp3/MiaA/NifB-like_rSAM"/>
</dbReference>
<dbReference type="InterPro" id="IPR013785">
    <property type="entry name" value="Aldolase_TIM"/>
</dbReference>
<feature type="domain" description="Radical SAM core" evidence="9">
    <location>
        <begin position="54"/>
        <end position="276"/>
    </location>
</feature>
<feature type="binding site" evidence="8">
    <location>
        <position position="188"/>
    </location>
    <ligand>
        <name>S-adenosyl-L-methionine</name>
        <dbReference type="ChEBI" id="CHEBI:59789"/>
    </ligand>
</feature>
<evidence type="ECO:0000256" key="4">
    <source>
        <dbReference type="ARBA" id="ARBA00023004"/>
    </source>
</evidence>
<dbReference type="GO" id="GO:0016740">
    <property type="term" value="F:transferase activity"/>
    <property type="evidence" value="ECO:0007669"/>
    <property type="project" value="TreeGrafter"/>
</dbReference>
<dbReference type="InterPro" id="IPR007197">
    <property type="entry name" value="rSAM"/>
</dbReference>
<keyword evidence="11" id="KW-1185">Reference proteome</keyword>
<evidence type="ECO:0000313" key="10">
    <source>
        <dbReference type="EMBL" id="NBH60101.1"/>
    </source>
</evidence>
<gene>
    <name evidence="10" type="primary">hydE</name>
    <name evidence="10" type="ORF">D0435_00230</name>
</gene>